<dbReference type="AlphaFoldDB" id="A0A552UXX5"/>
<protein>
    <recommendedName>
        <fullName evidence="3">DUF3887 domain-containing protein</fullName>
    </recommendedName>
</protein>
<dbReference type="RefSeq" id="WP_143374288.1">
    <property type="nucleotide sequence ID" value="NZ_VJVZ01000010.1"/>
</dbReference>
<dbReference type="EMBL" id="VJVZ01000010">
    <property type="protein sequence ID" value="TRW23074.1"/>
    <property type="molecule type" value="Genomic_DNA"/>
</dbReference>
<evidence type="ECO:0008006" key="3">
    <source>
        <dbReference type="Google" id="ProtNLM"/>
    </source>
</evidence>
<dbReference type="Proteomes" id="UP000320643">
    <property type="component" value="Unassembled WGS sequence"/>
</dbReference>
<dbReference type="PROSITE" id="PS51257">
    <property type="entry name" value="PROKAR_LIPOPROTEIN"/>
    <property type="match status" value="1"/>
</dbReference>
<sequence>MKNLLGLLSILLIVSCQFNGTNYNEESAKAEGQAVTDVLYDDIYKKDFTHAETLFSDQFLKITPKEELQKMFNTLSEKLGAYKSSRLVNWQTTNTVGTNASSTYVFDFEVDYDKYKANEKVTLTKENGVVKILGYHVNSEAFLN</sequence>
<dbReference type="Gene3D" id="3.10.450.590">
    <property type="match status" value="1"/>
</dbReference>
<evidence type="ECO:0000313" key="2">
    <source>
        <dbReference type="Proteomes" id="UP000320643"/>
    </source>
</evidence>
<proteinExistence type="predicted"/>
<reference evidence="1 2" key="1">
    <citation type="submission" date="2019-07" db="EMBL/GenBank/DDBJ databases">
        <title>Flavobacterium sp. nov., isolated from glacier ice.</title>
        <authorList>
            <person name="Liu Q."/>
            <person name="Xin Y.-H."/>
        </authorList>
    </citation>
    <scope>NUCLEOTIDE SEQUENCE [LARGE SCALE GENOMIC DNA]</scope>
    <source>
        <strain evidence="1 2">ZT4R6</strain>
    </source>
</reference>
<organism evidence="1 2">
    <name type="scientific">Flavobacterium zepuense</name>
    <dbReference type="NCBI Taxonomy" id="2593302"/>
    <lineage>
        <taxon>Bacteria</taxon>
        <taxon>Pseudomonadati</taxon>
        <taxon>Bacteroidota</taxon>
        <taxon>Flavobacteriia</taxon>
        <taxon>Flavobacteriales</taxon>
        <taxon>Flavobacteriaceae</taxon>
        <taxon>Flavobacterium</taxon>
    </lineage>
</organism>
<comment type="caution">
    <text evidence="1">The sequence shown here is derived from an EMBL/GenBank/DDBJ whole genome shotgun (WGS) entry which is preliminary data.</text>
</comment>
<accession>A0A552UXX5</accession>
<evidence type="ECO:0000313" key="1">
    <source>
        <dbReference type="EMBL" id="TRW23074.1"/>
    </source>
</evidence>
<keyword evidence="2" id="KW-1185">Reference proteome</keyword>
<dbReference type="OrthoDB" id="883394at2"/>
<name>A0A552UXX5_9FLAO</name>
<gene>
    <name evidence="1" type="ORF">FMM05_15380</name>
</gene>